<feature type="chain" id="PRO_5038636804" evidence="3">
    <location>
        <begin position="25"/>
        <end position="413"/>
    </location>
</feature>
<keyword evidence="2" id="KW-0175">Coiled coil</keyword>
<dbReference type="Gene3D" id="2.40.50.100">
    <property type="match status" value="2"/>
</dbReference>
<dbReference type="GO" id="GO:1990281">
    <property type="term" value="C:efflux pump complex"/>
    <property type="evidence" value="ECO:0007669"/>
    <property type="project" value="TreeGrafter"/>
</dbReference>
<feature type="coiled-coil region" evidence="2">
    <location>
        <begin position="161"/>
        <end position="221"/>
    </location>
</feature>
<feature type="domain" description="Multidrug resistance protein MdtA-like barrel-sandwich hybrid" evidence="4">
    <location>
        <begin position="64"/>
        <end position="252"/>
    </location>
</feature>
<evidence type="ECO:0000256" key="1">
    <source>
        <dbReference type="ARBA" id="ARBA00009477"/>
    </source>
</evidence>
<name>A0A964RQ33_9CLOT</name>
<evidence type="ECO:0000256" key="3">
    <source>
        <dbReference type="SAM" id="SignalP"/>
    </source>
</evidence>
<keyword evidence="3" id="KW-0732">Signal</keyword>
<comment type="caution">
    <text evidence="7">The sequence shown here is derived from an EMBL/GenBank/DDBJ whole genome shotgun (WGS) entry which is preliminary data.</text>
</comment>
<evidence type="ECO:0000313" key="7">
    <source>
        <dbReference type="EMBL" id="MVX65595.1"/>
    </source>
</evidence>
<feature type="domain" description="YknX-like C-terminal permuted SH3-like" evidence="6">
    <location>
        <begin position="344"/>
        <end position="409"/>
    </location>
</feature>
<dbReference type="Pfam" id="PF25917">
    <property type="entry name" value="BSH_RND"/>
    <property type="match status" value="1"/>
</dbReference>
<protein>
    <submittedName>
        <fullName evidence="7">Efflux RND transporter periplasmic adaptor subunit</fullName>
    </submittedName>
</protein>
<accession>A0A964RQ33</accession>
<evidence type="ECO:0000259" key="5">
    <source>
        <dbReference type="Pfam" id="PF25954"/>
    </source>
</evidence>
<dbReference type="NCBIfam" id="TIGR01730">
    <property type="entry name" value="RND_mfp"/>
    <property type="match status" value="1"/>
</dbReference>
<dbReference type="Pfam" id="PF25989">
    <property type="entry name" value="YknX_C"/>
    <property type="match status" value="1"/>
</dbReference>
<dbReference type="InterPro" id="IPR058637">
    <property type="entry name" value="YknX-like_C"/>
</dbReference>
<feature type="signal peptide" evidence="3">
    <location>
        <begin position="1"/>
        <end position="24"/>
    </location>
</feature>
<dbReference type="Proteomes" id="UP000656077">
    <property type="component" value="Unassembled WGS sequence"/>
</dbReference>
<sequence>MKSIKLRKYTILASIILASSMLLAGCGKSANNTNDAKNVKTVAVSTASIENYTEYGSTLKANSEVTVAPKISGRIATMNVEVGQHVKKGDVLFTLDSAELQAQYKQAQGALSSAQANLTRTSDSGFEQQLIQAKSNQSLAQNTYNDAKSAFDKVKILYEAEASTKQDLDNAQSKLNSAETQLNAANDNLNLLNNKVGSQTAAVAESQVEQAQGTVDLAKAQLDNAVVKSPIDGVVSARDADAGEIVSSSKSVITIADNSSFIGEINISDKDLSGIAVGEKVEVKVNSLEDKNFEGVIDNISPTADSKTQLYNVKVKLVNDDFSLKSGMVVKILLTNDKKDNIPALPSNAIIVNNGVPYVYEVVEDKVKKISVSVGISDGKYTEITSGVELGDNVIIEGQSFLNDGDQVNISNS</sequence>
<dbReference type="GO" id="GO:0015562">
    <property type="term" value="F:efflux transmembrane transporter activity"/>
    <property type="evidence" value="ECO:0007669"/>
    <property type="project" value="TreeGrafter"/>
</dbReference>
<gene>
    <name evidence="7" type="ORF">GKZ28_18090</name>
</gene>
<evidence type="ECO:0000259" key="6">
    <source>
        <dbReference type="Pfam" id="PF25989"/>
    </source>
</evidence>
<dbReference type="InterPro" id="IPR058625">
    <property type="entry name" value="MdtA-like_BSH"/>
</dbReference>
<dbReference type="InterPro" id="IPR006143">
    <property type="entry name" value="RND_pump_MFP"/>
</dbReference>
<organism evidence="7 8">
    <name type="scientific">Clostridium chromiireducens</name>
    <dbReference type="NCBI Taxonomy" id="225345"/>
    <lineage>
        <taxon>Bacteria</taxon>
        <taxon>Bacillati</taxon>
        <taxon>Bacillota</taxon>
        <taxon>Clostridia</taxon>
        <taxon>Eubacteriales</taxon>
        <taxon>Clostridiaceae</taxon>
        <taxon>Clostridium</taxon>
    </lineage>
</organism>
<dbReference type="RefSeq" id="WP_160360305.1">
    <property type="nucleotide sequence ID" value="NZ_WSRQ01000034.1"/>
</dbReference>
<proteinExistence type="inferred from homology"/>
<dbReference type="InterPro" id="IPR058792">
    <property type="entry name" value="Beta-barrel_RND_2"/>
</dbReference>
<evidence type="ECO:0000313" key="8">
    <source>
        <dbReference type="Proteomes" id="UP000656077"/>
    </source>
</evidence>
<comment type="similarity">
    <text evidence="1">Belongs to the membrane fusion protein (MFP) (TC 8.A.1) family.</text>
</comment>
<dbReference type="AlphaFoldDB" id="A0A964RQ33"/>
<evidence type="ECO:0000256" key="2">
    <source>
        <dbReference type="SAM" id="Coils"/>
    </source>
</evidence>
<evidence type="ECO:0000259" key="4">
    <source>
        <dbReference type="Pfam" id="PF25917"/>
    </source>
</evidence>
<dbReference type="Gene3D" id="2.40.30.170">
    <property type="match status" value="1"/>
</dbReference>
<dbReference type="PANTHER" id="PTHR30469">
    <property type="entry name" value="MULTIDRUG RESISTANCE PROTEIN MDTA"/>
    <property type="match status" value="1"/>
</dbReference>
<reference evidence="7" key="1">
    <citation type="submission" date="2019-12" db="EMBL/GenBank/DDBJ databases">
        <title>Microbes associate with the intestines of laboratory mice.</title>
        <authorList>
            <person name="Navarre W."/>
            <person name="Wong E."/>
        </authorList>
    </citation>
    <scope>NUCLEOTIDE SEQUENCE</scope>
    <source>
        <strain evidence="7">NM79_F5</strain>
    </source>
</reference>
<dbReference type="PROSITE" id="PS51257">
    <property type="entry name" value="PROKAR_LIPOPROTEIN"/>
    <property type="match status" value="1"/>
</dbReference>
<dbReference type="Gene3D" id="1.10.287.470">
    <property type="entry name" value="Helix hairpin bin"/>
    <property type="match status" value="1"/>
</dbReference>
<dbReference type="Gene3D" id="2.40.420.20">
    <property type="match status" value="1"/>
</dbReference>
<feature type="domain" description="CusB-like beta-barrel" evidence="5">
    <location>
        <begin position="265"/>
        <end position="336"/>
    </location>
</feature>
<dbReference type="PANTHER" id="PTHR30469:SF33">
    <property type="entry name" value="SLR1207 PROTEIN"/>
    <property type="match status" value="1"/>
</dbReference>
<dbReference type="SUPFAM" id="SSF111369">
    <property type="entry name" value="HlyD-like secretion proteins"/>
    <property type="match status" value="2"/>
</dbReference>
<dbReference type="Pfam" id="PF25954">
    <property type="entry name" value="Beta-barrel_RND_2"/>
    <property type="match status" value="1"/>
</dbReference>
<dbReference type="EMBL" id="WSRQ01000034">
    <property type="protein sequence ID" value="MVX65595.1"/>
    <property type="molecule type" value="Genomic_DNA"/>
</dbReference>